<dbReference type="OMA" id="IQMTENG"/>
<dbReference type="AlphaFoldDB" id="A0A2H3EAC2"/>
<dbReference type="InterPro" id="IPR040976">
    <property type="entry name" value="Pkinase_fungal"/>
</dbReference>
<organism evidence="4 5">
    <name type="scientific">Armillaria gallica</name>
    <name type="common">Bulbous honey fungus</name>
    <name type="synonym">Armillaria bulbosa</name>
    <dbReference type="NCBI Taxonomy" id="47427"/>
    <lineage>
        <taxon>Eukaryota</taxon>
        <taxon>Fungi</taxon>
        <taxon>Dikarya</taxon>
        <taxon>Basidiomycota</taxon>
        <taxon>Agaricomycotina</taxon>
        <taxon>Agaricomycetes</taxon>
        <taxon>Agaricomycetidae</taxon>
        <taxon>Agaricales</taxon>
        <taxon>Marasmiineae</taxon>
        <taxon>Physalacriaceae</taxon>
        <taxon>Armillaria</taxon>
    </lineage>
</organism>
<evidence type="ECO:0000313" key="4">
    <source>
        <dbReference type="EMBL" id="PBL00109.1"/>
    </source>
</evidence>
<dbReference type="SUPFAM" id="SSF56112">
    <property type="entry name" value="Protein kinase-like (PK-like)"/>
    <property type="match status" value="1"/>
</dbReference>
<keyword evidence="2" id="KW-0732">Signal</keyword>
<evidence type="ECO:0000256" key="1">
    <source>
        <dbReference type="SAM" id="MobiDB-lite"/>
    </source>
</evidence>
<dbReference type="Proteomes" id="UP000217790">
    <property type="component" value="Unassembled WGS sequence"/>
</dbReference>
<feature type="domain" description="Fungal-type protein kinase" evidence="3">
    <location>
        <begin position="534"/>
        <end position="600"/>
    </location>
</feature>
<dbReference type="InterPro" id="IPR011009">
    <property type="entry name" value="Kinase-like_dom_sf"/>
</dbReference>
<keyword evidence="5" id="KW-1185">Reference proteome</keyword>
<dbReference type="InParanoid" id="A0A2H3EAC2"/>
<feature type="chain" id="PRO_5013863948" description="Fungal-type protein kinase domain-containing protein" evidence="2">
    <location>
        <begin position="16"/>
        <end position="604"/>
    </location>
</feature>
<evidence type="ECO:0000313" key="5">
    <source>
        <dbReference type="Proteomes" id="UP000217790"/>
    </source>
</evidence>
<reference evidence="5" key="1">
    <citation type="journal article" date="2017" name="Nat. Ecol. Evol.">
        <title>Genome expansion and lineage-specific genetic innovations in the forest pathogenic fungi Armillaria.</title>
        <authorList>
            <person name="Sipos G."/>
            <person name="Prasanna A.N."/>
            <person name="Walter M.C."/>
            <person name="O'Connor E."/>
            <person name="Balint B."/>
            <person name="Krizsan K."/>
            <person name="Kiss B."/>
            <person name="Hess J."/>
            <person name="Varga T."/>
            <person name="Slot J."/>
            <person name="Riley R."/>
            <person name="Boka B."/>
            <person name="Rigling D."/>
            <person name="Barry K."/>
            <person name="Lee J."/>
            <person name="Mihaltcheva S."/>
            <person name="LaButti K."/>
            <person name="Lipzen A."/>
            <person name="Waldron R."/>
            <person name="Moloney N.M."/>
            <person name="Sperisen C."/>
            <person name="Kredics L."/>
            <person name="Vagvoelgyi C."/>
            <person name="Patrignani A."/>
            <person name="Fitzpatrick D."/>
            <person name="Nagy I."/>
            <person name="Doyle S."/>
            <person name="Anderson J.B."/>
            <person name="Grigoriev I.V."/>
            <person name="Gueldener U."/>
            <person name="Muensterkoetter M."/>
            <person name="Nagy L.G."/>
        </authorList>
    </citation>
    <scope>NUCLEOTIDE SEQUENCE [LARGE SCALE GENOMIC DNA]</scope>
    <source>
        <strain evidence="5">Ar21-2</strain>
    </source>
</reference>
<sequence length="604" mass="66996">MALLTIILLGSSVGGKDVVTLGKAKTDADGLFDEMLKSAVEFCNSSLPEQLTSPASQTSIRLETSEKMKSSLKTFCEGKSESQRYLPIVTTMNTIMLEYDQHRFGLLPCLCDDNRIIVIPNDLIESKQLEMDLPTTKRKPDNIIIQLSHLLNDTCKGFDYRSLVNSVATESTDWKQVRKGADTKTSWSDVHLSIELKAFRVIESSPLDQATSEKQVLGSSVFLIQFRILISDQTLLAASSTPASNTLQYSNYNNKVERRLTSQASGPFTGAASEKKHIHAEAEGAQDMPRTNSSQKKSKTLHSLPDTTHFTSDIQCAYYAIERLRAARGVTHSIVLLLEDNMLSLRWYDAEGCIVTQPIDIIGLLPLFVVMVIILQRFEAAMLVLSDIQMTENGPVSFCLESDKAKGKLFGFVGRQTFGQLSDDVKTTLPVLVTSVWSAATLHVLDGSKHPGLTPTLPKRWCSNRLKASNTLPNRSSSFAVPQQSSRVFPGSARQLLGLSAEPSHSLLRLACHKLFPIKDLGAQDFRKASWELIRCHYLLWRIGVVHGDISIGNLMYDAVTGKAILNDYDLLNPGDAPPQKKCWERMGTRPFLALELLEGRWFG</sequence>
<evidence type="ECO:0000259" key="3">
    <source>
        <dbReference type="Pfam" id="PF17667"/>
    </source>
</evidence>
<proteinExistence type="predicted"/>
<protein>
    <recommendedName>
        <fullName evidence="3">Fungal-type protein kinase domain-containing protein</fullName>
    </recommendedName>
</protein>
<dbReference type="Pfam" id="PF17667">
    <property type="entry name" value="Pkinase_fungal"/>
    <property type="match status" value="1"/>
</dbReference>
<name>A0A2H3EAC2_ARMGA</name>
<evidence type="ECO:0000256" key="2">
    <source>
        <dbReference type="SAM" id="SignalP"/>
    </source>
</evidence>
<gene>
    <name evidence="4" type="ORF">ARMGADRAFT_1072498</name>
</gene>
<feature type="region of interest" description="Disordered" evidence="1">
    <location>
        <begin position="264"/>
        <end position="303"/>
    </location>
</feature>
<dbReference type="OrthoDB" id="5569250at2759"/>
<feature type="signal peptide" evidence="2">
    <location>
        <begin position="1"/>
        <end position="15"/>
    </location>
</feature>
<dbReference type="EMBL" id="KZ293646">
    <property type="protein sequence ID" value="PBL00109.1"/>
    <property type="molecule type" value="Genomic_DNA"/>
</dbReference>
<accession>A0A2H3EAC2</accession>
<feature type="compositionally biased region" description="Basic and acidic residues" evidence="1">
    <location>
        <begin position="273"/>
        <end position="282"/>
    </location>
</feature>